<comment type="similarity">
    <text evidence="5">Belongs to the eIF-3 subunit D family.</text>
</comment>
<keyword evidence="8" id="KW-1185">Reference proteome</keyword>
<dbReference type="GO" id="GO:0016282">
    <property type="term" value="C:eukaryotic 43S preinitiation complex"/>
    <property type="evidence" value="ECO:0007669"/>
    <property type="project" value="UniProtKB-UniRule"/>
</dbReference>
<dbReference type="GO" id="GO:0005852">
    <property type="term" value="C:eukaryotic translation initiation factor 3 complex"/>
    <property type="evidence" value="ECO:0007669"/>
    <property type="project" value="UniProtKB-UniRule"/>
</dbReference>
<reference evidence="7 8" key="1">
    <citation type="submission" date="2021-09" db="EMBL/GenBank/DDBJ databases">
        <title>Genomic insights and catalytic innovation underlie evolution of tropane alkaloids biosynthesis.</title>
        <authorList>
            <person name="Wang Y.-J."/>
            <person name="Tian T."/>
            <person name="Huang J.-P."/>
            <person name="Huang S.-X."/>
        </authorList>
    </citation>
    <scope>NUCLEOTIDE SEQUENCE [LARGE SCALE GENOMIC DNA]</scope>
    <source>
        <strain evidence="7">KIB-2018</strain>
        <tissue evidence="7">Leaf</tissue>
    </source>
</reference>
<name>A0AAV8T3P0_9ROSI</name>
<evidence type="ECO:0000313" key="7">
    <source>
        <dbReference type="EMBL" id="KAJ8761362.1"/>
    </source>
</evidence>
<keyword evidence="4 5" id="KW-0648">Protein biosynthesis</keyword>
<keyword evidence="1 5" id="KW-0963">Cytoplasm</keyword>
<dbReference type="PIRSF" id="PIRSF016281">
    <property type="entry name" value="EIF-3_zeta"/>
    <property type="match status" value="1"/>
</dbReference>
<dbReference type="InterPro" id="IPR007783">
    <property type="entry name" value="eIF3d"/>
</dbReference>
<dbReference type="GO" id="GO:0098808">
    <property type="term" value="F:mRNA cap binding"/>
    <property type="evidence" value="ECO:0007669"/>
    <property type="project" value="UniProtKB-UniRule"/>
</dbReference>
<comment type="domain">
    <text evidence="5">The RNA gate region regulates mRNA cap recognition to prevent promiscuous mRNA-binding before assembly of eif3d into the full eukaryotic translation initiation factor 3 (eIF-3) complex.</text>
</comment>
<dbReference type="HAMAP" id="MF_03003">
    <property type="entry name" value="eIF3d"/>
    <property type="match status" value="1"/>
</dbReference>
<evidence type="ECO:0000313" key="8">
    <source>
        <dbReference type="Proteomes" id="UP001159364"/>
    </source>
</evidence>
<dbReference type="GO" id="GO:0002191">
    <property type="term" value="P:cap-dependent translational initiation"/>
    <property type="evidence" value="ECO:0007669"/>
    <property type="project" value="UniProtKB-UniRule"/>
</dbReference>
<comment type="function">
    <text evidence="5">mRNA cap-binding component of the eukaryotic translation initiation factor 3 (eIF-3) complex, which is involved in protein synthesis of a specialized repertoire of mRNAs and, together with other initiation factors, stimulates binding of mRNA and methionyl-tRNAi to the 40S ribosome. The eIF-3 complex specifically targets and initiates translation of a subset of mRNAs involved in cell proliferation. In the eIF-3 complex, eif3d specifically recognizes and binds the 7-methylguanosine cap of a subset of mRNAs.</text>
</comment>
<evidence type="ECO:0000256" key="2">
    <source>
        <dbReference type="ARBA" id="ARBA00022540"/>
    </source>
</evidence>
<evidence type="ECO:0000256" key="4">
    <source>
        <dbReference type="ARBA" id="ARBA00022917"/>
    </source>
</evidence>
<dbReference type="PANTHER" id="PTHR12399:SF3">
    <property type="entry name" value="EUKARYOTIC TRANSLATION INITIATION FACTOR 3 SUBUNIT D"/>
    <property type="match status" value="1"/>
</dbReference>
<comment type="caution">
    <text evidence="7">The sequence shown here is derived from an EMBL/GenBank/DDBJ whole genome shotgun (WGS) entry which is preliminary data.</text>
</comment>
<dbReference type="GO" id="GO:0001732">
    <property type="term" value="P:formation of cytoplasmic translation initiation complex"/>
    <property type="evidence" value="ECO:0007669"/>
    <property type="project" value="UniProtKB-UniRule"/>
</dbReference>
<gene>
    <name evidence="7" type="ORF">K2173_001491</name>
</gene>
<dbReference type="PANTHER" id="PTHR12399">
    <property type="entry name" value="EUKARYOTIC TRANSLATION INITIATION FACTOR 3 SUBUNIT 7"/>
    <property type="match status" value="1"/>
</dbReference>
<evidence type="ECO:0000256" key="3">
    <source>
        <dbReference type="ARBA" id="ARBA00022884"/>
    </source>
</evidence>
<sequence>MVGFEVGAVPFNPDGWGPPDATSTTTATLPLNIPFAPFSRSDKLGRIADWTRNFNPTAARPKNAADSVFDFTADDSFPTTGEEESTFRLVDGKPPPRPKFGPKWRFNQQRPQLPQRRDEEVEARKREAEKERARRDRLYNLNRSNQNQPRREALKSSVDIQPEWNMLDQIPFSTFSKLSFTVPEPEDLLLCGGLEFYDRTYDRITPKNERRLERFKNRNFFKVTTTDDPVIRRLANEDKATVFATDTILATLMCAPRSVYSWDIVVQRVGNKLFFDKRDGSQLDLLSVHETSQEPLPEAKDDINSAYSLSVEAAYINQNFSQQVLIRDGNKVTFDEPNPFANEGEEVASVAYRYRRWKLDDDMYLVGRCEVQSVVDVNNQRSFLTLNALNEFDPKYSGVDWRQKLETQRGAVLATELKNNANKLAKWTAQALLASADLMKLGYVSRVHPRDHFNHVILAVVGYKPKDFATQINLNTANMWGIVKSIVDLCMKLNEGKYVLVKDPTKPQVRIYEVPADAFENDYVEEPLPEEEQVQPPGENTENAEVDGTINGIEDKAA</sequence>
<accession>A0AAV8T3P0</accession>
<keyword evidence="3" id="KW-0694">RNA-binding</keyword>
<feature type="compositionally biased region" description="Basic and acidic residues" evidence="6">
    <location>
        <begin position="115"/>
        <end position="138"/>
    </location>
</feature>
<dbReference type="GO" id="GO:0003743">
    <property type="term" value="F:translation initiation factor activity"/>
    <property type="evidence" value="ECO:0007669"/>
    <property type="project" value="UniProtKB-UniRule"/>
</dbReference>
<keyword evidence="2 5" id="KW-0396">Initiation factor</keyword>
<dbReference type="AlphaFoldDB" id="A0AAV8T3P0"/>
<feature type="region of interest" description="RNA gate" evidence="5">
    <location>
        <begin position="282"/>
        <end position="296"/>
    </location>
</feature>
<evidence type="ECO:0000256" key="6">
    <source>
        <dbReference type="SAM" id="MobiDB-lite"/>
    </source>
</evidence>
<dbReference type="GO" id="GO:0033290">
    <property type="term" value="C:eukaryotic 48S preinitiation complex"/>
    <property type="evidence" value="ECO:0007669"/>
    <property type="project" value="UniProtKB-UniRule"/>
</dbReference>
<evidence type="ECO:0000256" key="1">
    <source>
        <dbReference type="ARBA" id="ARBA00022490"/>
    </source>
</evidence>
<dbReference type="Pfam" id="PF05091">
    <property type="entry name" value="eIF-3_zeta"/>
    <property type="match status" value="1"/>
</dbReference>
<comment type="subunit">
    <text evidence="5">Component of the eukaryotic translation initiation factor 3 (eIF-3) complex.</text>
</comment>
<comment type="subcellular location">
    <subcellularLocation>
        <location evidence="5">Cytoplasm</location>
    </subcellularLocation>
</comment>
<proteinExistence type="inferred from homology"/>
<evidence type="ECO:0000256" key="5">
    <source>
        <dbReference type="HAMAP-Rule" id="MF_03003"/>
    </source>
</evidence>
<dbReference type="Proteomes" id="UP001159364">
    <property type="component" value="Linkage Group LG06"/>
</dbReference>
<feature type="region of interest" description="Disordered" evidence="6">
    <location>
        <begin position="526"/>
        <end position="558"/>
    </location>
</feature>
<feature type="region of interest" description="Disordered" evidence="6">
    <location>
        <begin position="75"/>
        <end position="156"/>
    </location>
</feature>
<organism evidence="7 8">
    <name type="scientific">Erythroxylum novogranatense</name>
    <dbReference type="NCBI Taxonomy" id="1862640"/>
    <lineage>
        <taxon>Eukaryota</taxon>
        <taxon>Viridiplantae</taxon>
        <taxon>Streptophyta</taxon>
        <taxon>Embryophyta</taxon>
        <taxon>Tracheophyta</taxon>
        <taxon>Spermatophyta</taxon>
        <taxon>Magnoliopsida</taxon>
        <taxon>eudicotyledons</taxon>
        <taxon>Gunneridae</taxon>
        <taxon>Pentapetalae</taxon>
        <taxon>rosids</taxon>
        <taxon>fabids</taxon>
        <taxon>Malpighiales</taxon>
        <taxon>Erythroxylaceae</taxon>
        <taxon>Erythroxylum</taxon>
    </lineage>
</organism>
<protein>
    <recommendedName>
        <fullName evidence="5">Eukaryotic translation initiation factor 3 subunit D</fullName>
        <shortName evidence="5">eIF3d</shortName>
    </recommendedName>
    <alternativeName>
        <fullName evidence="5">Eukaryotic translation initiation factor 3 subunit 7</fullName>
    </alternativeName>
    <alternativeName>
        <fullName evidence="5">eIF-3-zeta</fullName>
    </alternativeName>
</protein>
<dbReference type="EMBL" id="JAIWQS010000006">
    <property type="protein sequence ID" value="KAJ8761362.1"/>
    <property type="molecule type" value="Genomic_DNA"/>
</dbReference>